<dbReference type="GO" id="GO:0016020">
    <property type="term" value="C:membrane"/>
    <property type="evidence" value="ECO:0007669"/>
    <property type="project" value="TreeGrafter"/>
</dbReference>
<keyword evidence="2" id="KW-0802">TPR repeat</keyword>
<feature type="coiled-coil region" evidence="3">
    <location>
        <begin position="269"/>
        <end position="298"/>
    </location>
</feature>
<dbReference type="SUPFAM" id="SSF53474">
    <property type="entry name" value="alpha/beta-Hydrolases"/>
    <property type="match status" value="1"/>
</dbReference>
<organism evidence="6 8">
    <name type="scientific">Rufibacter glacialis</name>
    <dbReference type="NCBI Taxonomy" id="1259555"/>
    <lineage>
        <taxon>Bacteria</taxon>
        <taxon>Pseudomonadati</taxon>
        <taxon>Bacteroidota</taxon>
        <taxon>Cytophagia</taxon>
        <taxon>Cytophagales</taxon>
        <taxon>Hymenobacteraceae</taxon>
        <taxon>Rufibacter</taxon>
    </lineage>
</organism>
<sequence length="413" mass="45770">MMLKRTFLLLSFLVNLTLANAQQTQMVNVGDHSLEMIKAGAGEYTVIFESGFGTAYKVWGNVASEVMQTNQVLLYSRAGTGNSEPNPNPQTLEQAVKDLETLLEKASLKAPFILVGHSYGAFIIRAYASKHPDKVKGLVFVDPAHEKMMQELKKADYAKAVKDMELQNSFVPTKFKQENEAINQIFEKAELPDFGKLPSVPAVVLTSIQKRANPELFLHEPKGVAIWRTLHNEFFGQFTSGAHVITSRSGHNIHREEPELVVNAIHQVVQAASKEKKRQEHEAKMATLEAKLKQAATYLKQRKDPKADAVVAGALKDSGFNESMINTMAYQQLNNPDNIGLALLLFKYNTLTYPQSANAFDSYGEAFVKQGKLKLAEQQFLKAIALATSANDASTLKSSKNNLEKISQVKKAK</sequence>
<comment type="caution">
    <text evidence="6">The sequence shown here is derived from an EMBL/GenBank/DDBJ whole genome shotgun (WGS) entry which is preliminary data.</text>
</comment>
<dbReference type="EMBL" id="VKKZ01000001">
    <property type="protein sequence ID" value="KAA6438073.1"/>
    <property type="molecule type" value="Genomic_DNA"/>
</dbReference>
<dbReference type="Gene3D" id="3.40.50.1820">
    <property type="entry name" value="alpha/beta hydrolase"/>
    <property type="match status" value="1"/>
</dbReference>
<protein>
    <submittedName>
        <fullName evidence="6">Alpha/beta fold hydrolase</fullName>
    </submittedName>
</protein>
<evidence type="ECO:0000256" key="1">
    <source>
        <dbReference type="ARBA" id="ARBA00022801"/>
    </source>
</evidence>
<dbReference type="Pfam" id="PF00561">
    <property type="entry name" value="Abhydrolase_1"/>
    <property type="match status" value="1"/>
</dbReference>
<dbReference type="InterPro" id="IPR029058">
    <property type="entry name" value="AB_hydrolase_fold"/>
</dbReference>
<evidence type="ECO:0000259" key="5">
    <source>
        <dbReference type="Pfam" id="PF00561"/>
    </source>
</evidence>
<dbReference type="AlphaFoldDB" id="A0A5M8QUD3"/>
<name>A0A5M8QUD3_9BACT</name>
<feature type="repeat" description="TPR" evidence="2">
    <location>
        <begin position="357"/>
        <end position="390"/>
    </location>
</feature>
<reference evidence="6 8" key="1">
    <citation type="submission" date="2019-07" db="EMBL/GenBank/DDBJ databases">
        <authorList>
            <person name="Qu J.-H."/>
        </authorList>
    </citation>
    <scope>NUCLEOTIDE SEQUENCE [LARGE SCALE GENOMIC DNA]</scope>
    <source>
        <strain evidence="6 8">MDT1-10-3</strain>
    </source>
</reference>
<keyword evidence="4" id="KW-0732">Signal</keyword>
<dbReference type="Proteomes" id="UP001570846">
    <property type="component" value="Unassembled WGS sequence"/>
</dbReference>
<evidence type="ECO:0000313" key="8">
    <source>
        <dbReference type="Proteomes" id="UP000323866"/>
    </source>
</evidence>
<dbReference type="InterPro" id="IPR000073">
    <property type="entry name" value="AB_hydrolase_1"/>
</dbReference>
<feature type="chain" id="PRO_5024277075" evidence="4">
    <location>
        <begin position="22"/>
        <end position="413"/>
    </location>
</feature>
<dbReference type="RefSeq" id="WP_149096573.1">
    <property type="nucleotide sequence ID" value="NZ_BMMG01000010.1"/>
</dbReference>
<dbReference type="PANTHER" id="PTHR43798:SF31">
    <property type="entry name" value="AB HYDROLASE SUPERFAMILY PROTEIN YCLE"/>
    <property type="match status" value="1"/>
</dbReference>
<dbReference type="InterPro" id="IPR050266">
    <property type="entry name" value="AB_hydrolase_sf"/>
</dbReference>
<evidence type="ECO:0000313" key="9">
    <source>
        <dbReference type="Proteomes" id="UP001570846"/>
    </source>
</evidence>
<keyword evidence="3" id="KW-0175">Coiled coil</keyword>
<gene>
    <name evidence="7" type="ORF">ACD591_19085</name>
    <name evidence="6" type="ORF">FOE74_00065</name>
</gene>
<evidence type="ECO:0000313" key="6">
    <source>
        <dbReference type="EMBL" id="KAA6438073.1"/>
    </source>
</evidence>
<reference evidence="6 8" key="2">
    <citation type="submission" date="2019-09" db="EMBL/GenBank/DDBJ databases">
        <title>A bacterium isolated from glacier soil.</title>
        <authorList>
            <person name="Liu Q."/>
        </authorList>
    </citation>
    <scope>NUCLEOTIDE SEQUENCE [LARGE SCALE GENOMIC DNA]</scope>
    <source>
        <strain evidence="6 8">MDT1-10-3</strain>
    </source>
</reference>
<dbReference type="InterPro" id="IPR019734">
    <property type="entry name" value="TPR_rpt"/>
</dbReference>
<dbReference type="PANTHER" id="PTHR43798">
    <property type="entry name" value="MONOACYLGLYCEROL LIPASE"/>
    <property type="match status" value="1"/>
</dbReference>
<dbReference type="PROSITE" id="PS50005">
    <property type="entry name" value="TPR"/>
    <property type="match status" value="1"/>
</dbReference>
<evidence type="ECO:0000256" key="2">
    <source>
        <dbReference type="PROSITE-ProRule" id="PRU00339"/>
    </source>
</evidence>
<accession>A0A5M8QUD3</accession>
<evidence type="ECO:0000256" key="4">
    <source>
        <dbReference type="SAM" id="SignalP"/>
    </source>
</evidence>
<dbReference type="OrthoDB" id="59888at2"/>
<reference evidence="7 9" key="3">
    <citation type="submission" date="2024-08" db="EMBL/GenBank/DDBJ databases">
        <authorList>
            <person name="Wei W."/>
        </authorList>
    </citation>
    <scope>NUCLEOTIDE SEQUENCE [LARGE SCALE GENOMIC DNA]</scope>
    <source>
        <strain evidence="7 9">XU2</strain>
    </source>
</reference>
<evidence type="ECO:0000313" key="7">
    <source>
        <dbReference type="EMBL" id="MFA1773413.1"/>
    </source>
</evidence>
<keyword evidence="9" id="KW-1185">Reference proteome</keyword>
<dbReference type="EMBL" id="JBGOGF010000012">
    <property type="protein sequence ID" value="MFA1773413.1"/>
    <property type="molecule type" value="Genomic_DNA"/>
</dbReference>
<feature type="domain" description="AB hydrolase-1" evidence="5">
    <location>
        <begin position="45"/>
        <end position="158"/>
    </location>
</feature>
<dbReference type="GO" id="GO:0016787">
    <property type="term" value="F:hydrolase activity"/>
    <property type="evidence" value="ECO:0007669"/>
    <property type="project" value="UniProtKB-KW"/>
</dbReference>
<feature type="signal peptide" evidence="4">
    <location>
        <begin position="1"/>
        <end position="21"/>
    </location>
</feature>
<evidence type="ECO:0000256" key="3">
    <source>
        <dbReference type="SAM" id="Coils"/>
    </source>
</evidence>
<dbReference type="Proteomes" id="UP000323866">
    <property type="component" value="Unassembled WGS sequence"/>
</dbReference>
<proteinExistence type="predicted"/>
<keyword evidence="1 6" id="KW-0378">Hydrolase</keyword>